<dbReference type="InterPro" id="IPR036770">
    <property type="entry name" value="Ankyrin_rpt-contain_sf"/>
</dbReference>
<accession>A0AAE0FUS8</accession>
<keyword evidence="2" id="KW-0175">Coiled coil</keyword>
<evidence type="ECO:0000313" key="4">
    <source>
        <dbReference type="Proteomes" id="UP001190700"/>
    </source>
</evidence>
<gene>
    <name evidence="3" type="ORF">CYMTET_24961</name>
</gene>
<protein>
    <recommendedName>
        <fullName evidence="5">Ankyrin repeat protein</fullName>
    </recommendedName>
</protein>
<evidence type="ECO:0000256" key="1">
    <source>
        <dbReference type="PROSITE-ProRule" id="PRU00023"/>
    </source>
</evidence>
<dbReference type="Gene3D" id="1.25.40.20">
    <property type="entry name" value="Ankyrin repeat-containing domain"/>
    <property type="match status" value="1"/>
</dbReference>
<dbReference type="PROSITE" id="PS50088">
    <property type="entry name" value="ANK_REPEAT"/>
    <property type="match status" value="1"/>
</dbReference>
<dbReference type="Pfam" id="PF12796">
    <property type="entry name" value="Ank_2"/>
    <property type="match status" value="1"/>
</dbReference>
<organism evidence="3 4">
    <name type="scientific">Cymbomonas tetramitiformis</name>
    <dbReference type="NCBI Taxonomy" id="36881"/>
    <lineage>
        <taxon>Eukaryota</taxon>
        <taxon>Viridiplantae</taxon>
        <taxon>Chlorophyta</taxon>
        <taxon>Pyramimonadophyceae</taxon>
        <taxon>Pyramimonadales</taxon>
        <taxon>Pyramimonadaceae</taxon>
        <taxon>Cymbomonas</taxon>
    </lineage>
</organism>
<dbReference type="Proteomes" id="UP001190700">
    <property type="component" value="Unassembled WGS sequence"/>
</dbReference>
<sequence length="203" mass="22781">MGTWKGATTCNLELTWTKAIGQGDTEAVRFLLERGARMNLRDANGDTALDVAIEEGNTLVSTLIEEHQVHLLRVKADRENEIAAQARQAQERINEEKNRLAYLKVEEINAQLQTERLLEETMQQCTSLVQHRGIYSTIMTLTEILGRLKGEPHYGADSHTITSTISNCELQLGRFYDELAPGASKAILGALCYTTAFCWLQRK</sequence>
<dbReference type="SUPFAM" id="SSF48403">
    <property type="entry name" value="Ankyrin repeat"/>
    <property type="match status" value="1"/>
</dbReference>
<name>A0AAE0FUS8_9CHLO</name>
<proteinExistence type="predicted"/>
<dbReference type="EMBL" id="LGRX02013117">
    <property type="protein sequence ID" value="KAK3266414.1"/>
    <property type="molecule type" value="Genomic_DNA"/>
</dbReference>
<dbReference type="AlphaFoldDB" id="A0AAE0FUS8"/>
<evidence type="ECO:0000313" key="3">
    <source>
        <dbReference type="EMBL" id="KAK3266414.1"/>
    </source>
</evidence>
<evidence type="ECO:0000256" key="2">
    <source>
        <dbReference type="SAM" id="Coils"/>
    </source>
</evidence>
<reference evidence="3 4" key="1">
    <citation type="journal article" date="2015" name="Genome Biol. Evol.">
        <title>Comparative Genomics of a Bacterivorous Green Alga Reveals Evolutionary Causalities and Consequences of Phago-Mixotrophic Mode of Nutrition.</title>
        <authorList>
            <person name="Burns J.A."/>
            <person name="Paasch A."/>
            <person name="Narechania A."/>
            <person name="Kim E."/>
        </authorList>
    </citation>
    <scope>NUCLEOTIDE SEQUENCE [LARGE SCALE GENOMIC DNA]</scope>
    <source>
        <strain evidence="3 4">PLY_AMNH</strain>
    </source>
</reference>
<keyword evidence="1" id="KW-0040">ANK repeat</keyword>
<keyword evidence="4" id="KW-1185">Reference proteome</keyword>
<comment type="caution">
    <text evidence="3">The sequence shown here is derived from an EMBL/GenBank/DDBJ whole genome shotgun (WGS) entry which is preliminary data.</text>
</comment>
<evidence type="ECO:0008006" key="5">
    <source>
        <dbReference type="Google" id="ProtNLM"/>
    </source>
</evidence>
<feature type="repeat" description="ANK" evidence="1">
    <location>
        <begin position="19"/>
        <end position="43"/>
    </location>
</feature>
<feature type="coiled-coil region" evidence="2">
    <location>
        <begin position="76"/>
        <end position="106"/>
    </location>
</feature>
<dbReference type="InterPro" id="IPR002110">
    <property type="entry name" value="Ankyrin_rpt"/>
</dbReference>